<evidence type="ECO:0000313" key="2">
    <source>
        <dbReference type="EMBL" id="QQP56306.1"/>
    </source>
</evidence>
<proteinExistence type="predicted"/>
<organism evidence="2 3">
    <name type="scientific">Caligus rogercresseyi</name>
    <name type="common">Sea louse</name>
    <dbReference type="NCBI Taxonomy" id="217165"/>
    <lineage>
        <taxon>Eukaryota</taxon>
        <taxon>Metazoa</taxon>
        <taxon>Ecdysozoa</taxon>
        <taxon>Arthropoda</taxon>
        <taxon>Crustacea</taxon>
        <taxon>Multicrustacea</taxon>
        <taxon>Hexanauplia</taxon>
        <taxon>Copepoda</taxon>
        <taxon>Siphonostomatoida</taxon>
        <taxon>Caligidae</taxon>
        <taxon>Caligus</taxon>
    </lineage>
</organism>
<feature type="compositionally biased region" description="Polar residues" evidence="1">
    <location>
        <begin position="54"/>
        <end position="66"/>
    </location>
</feature>
<feature type="region of interest" description="Disordered" evidence="1">
    <location>
        <begin position="1"/>
        <end position="66"/>
    </location>
</feature>
<reference evidence="3" key="1">
    <citation type="submission" date="2021-01" db="EMBL/GenBank/DDBJ databases">
        <title>Caligus Genome Assembly.</title>
        <authorList>
            <person name="Gallardo-Escarate C."/>
        </authorList>
    </citation>
    <scope>NUCLEOTIDE SEQUENCE [LARGE SCALE GENOMIC DNA]</scope>
</reference>
<dbReference type="AlphaFoldDB" id="A0A7T8KI90"/>
<evidence type="ECO:0000256" key="1">
    <source>
        <dbReference type="SAM" id="MobiDB-lite"/>
    </source>
</evidence>
<name>A0A7T8KI90_CALRO</name>
<gene>
    <name evidence="2" type="ORF">FKW44_000921</name>
</gene>
<sequence length="66" mass="7074">MSHFKGKMCLHTEEGTGSVQGGGSIEGDPSVPEQVREASQSSQREVFLQEGQDRQQPPEQVSSEGG</sequence>
<dbReference type="Proteomes" id="UP000595437">
    <property type="component" value="Chromosome 1"/>
</dbReference>
<evidence type="ECO:0000313" key="3">
    <source>
        <dbReference type="Proteomes" id="UP000595437"/>
    </source>
</evidence>
<accession>A0A7T8KI90</accession>
<dbReference type="EMBL" id="CP045890">
    <property type="protein sequence ID" value="QQP56306.1"/>
    <property type="molecule type" value="Genomic_DNA"/>
</dbReference>
<protein>
    <submittedName>
        <fullName evidence="2">Uncharacterized protein</fullName>
    </submittedName>
</protein>
<keyword evidence="3" id="KW-1185">Reference proteome</keyword>